<keyword evidence="2" id="KW-1185">Reference proteome</keyword>
<organism evidence="1 2">
    <name type="scientific">Vespula pensylvanica</name>
    <name type="common">Western yellow jacket</name>
    <name type="synonym">Wasp</name>
    <dbReference type="NCBI Taxonomy" id="30213"/>
    <lineage>
        <taxon>Eukaryota</taxon>
        <taxon>Metazoa</taxon>
        <taxon>Ecdysozoa</taxon>
        <taxon>Arthropoda</taxon>
        <taxon>Hexapoda</taxon>
        <taxon>Insecta</taxon>
        <taxon>Pterygota</taxon>
        <taxon>Neoptera</taxon>
        <taxon>Endopterygota</taxon>
        <taxon>Hymenoptera</taxon>
        <taxon>Apocrita</taxon>
        <taxon>Aculeata</taxon>
        <taxon>Vespoidea</taxon>
        <taxon>Vespidae</taxon>
        <taxon>Vespinae</taxon>
        <taxon>Vespula</taxon>
    </lineage>
</organism>
<protein>
    <submittedName>
        <fullName evidence="1">Uncharacterized protein</fullName>
    </submittedName>
</protein>
<sequence>MIWGYVTSYGIGGRYRIVSTMNLYIVAVIILSEEYKLSKYNLCLYNSDCDSSLTTLSDESITRIYFSTTIQLPPNCCNLPMKVEKLSGSKLGWIKRYLTKATKNKGAKCYKSVTPAGNTFFERRMCRISLQNIAAIVICFILQMKVTEVFENLLLWHHQRRDDESSCEIVMDYFSCCHEVTEIISSQHYITFGKNINIRLAALKVNDFDKLSRLLSSVFYRSTKYSEKEILAQNTEKILLVYRLWVRTFTVEDKGTFQIFFKKLYLTRPNAAKKINVVAISYKSLNRVVHVIRRDIKNINMSKGRNIRTTKVQFLRKSGKFYHQISSELAISIVACFQTMEYIERFGTTDNVPHKIKQHKMMPKLIERSIDFSSR</sequence>
<accession>A0A834N5M8</accession>
<dbReference type="EMBL" id="JACSDY010000020">
    <property type="protein sequence ID" value="KAF7397172.1"/>
    <property type="molecule type" value="Genomic_DNA"/>
</dbReference>
<dbReference type="Proteomes" id="UP000600918">
    <property type="component" value="Unassembled WGS sequence"/>
</dbReference>
<dbReference type="AlphaFoldDB" id="A0A834N5M8"/>
<reference evidence="1" key="1">
    <citation type="journal article" date="2020" name="G3 (Bethesda)">
        <title>High-Quality Assemblies for Three Invasive Social Wasps from the &lt;i&gt;Vespula&lt;/i&gt; Genus.</title>
        <authorList>
            <person name="Harrop T.W.R."/>
            <person name="Guhlin J."/>
            <person name="McLaughlin G.M."/>
            <person name="Permina E."/>
            <person name="Stockwell P."/>
            <person name="Gilligan J."/>
            <person name="Le Lec M.F."/>
            <person name="Gruber M.A.M."/>
            <person name="Quinn O."/>
            <person name="Lovegrove M."/>
            <person name="Duncan E.J."/>
            <person name="Remnant E.J."/>
            <person name="Van Eeckhoven J."/>
            <person name="Graham B."/>
            <person name="Knapp R.A."/>
            <person name="Langford K.W."/>
            <person name="Kronenberg Z."/>
            <person name="Press M.O."/>
            <person name="Eacker S.M."/>
            <person name="Wilson-Rankin E.E."/>
            <person name="Purcell J."/>
            <person name="Lester P.J."/>
            <person name="Dearden P.K."/>
        </authorList>
    </citation>
    <scope>NUCLEOTIDE SEQUENCE</scope>
    <source>
        <strain evidence="1">Volc-1</strain>
    </source>
</reference>
<evidence type="ECO:0000313" key="2">
    <source>
        <dbReference type="Proteomes" id="UP000600918"/>
    </source>
</evidence>
<comment type="caution">
    <text evidence="1">The sequence shown here is derived from an EMBL/GenBank/DDBJ whole genome shotgun (WGS) entry which is preliminary data.</text>
</comment>
<evidence type="ECO:0000313" key="1">
    <source>
        <dbReference type="EMBL" id="KAF7397172.1"/>
    </source>
</evidence>
<name>A0A834N5M8_VESPE</name>
<gene>
    <name evidence="1" type="ORF">H0235_016709</name>
</gene>
<proteinExistence type="predicted"/>